<organism evidence="8 9">
    <name type="scientific">Ilumatobacter fluminis</name>
    <dbReference type="NCBI Taxonomy" id="467091"/>
    <lineage>
        <taxon>Bacteria</taxon>
        <taxon>Bacillati</taxon>
        <taxon>Actinomycetota</taxon>
        <taxon>Acidimicrobiia</taxon>
        <taxon>Acidimicrobiales</taxon>
        <taxon>Ilumatobacteraceae</taxon>
        <taxon>Ilumatobacter</taxon>
    </lineage>
</organism>
<evidence type="ECO:0000313" key="9">
    <source>
        <dbReference type="Proteomes" id="UP000294558"/>
    </source>
</evidence>
<feature type="chain" id="PRO_5020203941" evidence="6">
    <location>
        <begin position="24"/>
        <end position="941"/>
    </location>
</feature>
<comment type="similarity">
    <text evidence="1 5">Belongs to the peptidase S8 family.</text>
</comment>
<keyword evidence="2 5" id="KW-0645">Protease</keyword>
<dbReference type="InterPro" id="IPR036852">
    <property type="entry name" value="Peptidase_S8/S53_dom_sf"/>
</dbReference>
<evidence type="ECO:0000256" key="4">
    <source>
        <dbReference type="ARBA" id="ARBA00022825"/>
    </source>
</evidence>
<dbReference type="InterPro" id="IPR023828">
    <property type="entry name" value="Peptidase_S8_Ser-AS"/>
</dbReference>
<evidence type="ECO:0000256" key="3">
    <source>
        <dbReference type="ARBA" id="ARBA00022801"/>
    </source>
</evidence>
<reference evidence="8 9" key="1">
    <citation type="submission" date="2019-03" db="EMBL/GenBank/DDBJ databases">
        <title>Sequencing the genomes of 1000 actinobacteria strains.</title>
        <authorList>
            <person name="Klenk H.-P."/>
        </authorList>
    </citation>
    <scope>NUCLEOTIDE SEQUENCE [LARGE SCALE GENOMIC DNA]</scope>
    <source>
        <strain evidence="8 9">DSM 18936</strain>
    </source>
</reference>
<feature type="domain" description="Peptidase S8/S53" evidence="7">
    <location>
        <begin position="216"/>
        <end position="302"/>
    </location>
</feature>
<dbReference type="GO" id="GO:0004252">
    <property type="term" value="F:serine-type endopeptidase activity"/>
    <property type="evidence" value="ECO:0007669"/>
    <property type="project" value="UniProtKB-UniRule"/>
</dbReference>
<dbReference type="InterPro" id="IPR050131">
    <property type="entry name" value="Peptidase_S8_subtilisin-like"/>
</dbReference>
<dbReference type="RefSeq" id="WP_166657465.1">
    <property type="nucleotide sequence ID" value="NZ_SOAU01000001.1"/>
</dbReference>
<feature type="active site" description="Charge relay system" evidence="5">
    <location>
        <position position="208"/>
    </location>
</feature>
<dbReference type="PROSITE" id="PS51892">
    <property type="entry name" value="SUBTILASE"/>
    <property type="match status" value="1"/>
</dbReference>
<comment type="caution">
    <text evidence="8">The sequence shown here is derived from an EMBL/GenBank/DDBJ whole genome shotgun (WGS) entry which is preliminary data.</text>
</comment>
<dbReference type="EMBL" id="SOAU01000001">
    <property type="protein sequence ID" value="TDT16142.1"/>
    <property type="molecule type" value="Genomic_DNA"/>
</dbReference>
<feature type="active site" description="Charge relay system" evidence="5">
    <location>
        <position position="162"/>
    </location>
</feature>
<dbReference type="GO" id="GO:0006508">
    <property type="term" value="P:proteolysis"/>
    <property type="evidence" value="ECO:0007669"/>
    <property type="project" value="UniProtKB-KW"/>
</dbReference>
<evidence type="ECO:0000259" key="7">
    <source>
        <dbReference type="Pfam" id="PF00082"/>
    </source>
</evidence>
<protein>
    <submittedName>
        <fullName evidence="8">Subtilase family protein</fullName>
    </submittedName>
</protein>
<evidence type="ECO:0000256" key="1">
    <source>
        <dbReference type="ARBA" id="ARBA00011073"/>
    </source>
</evidence>
<evidence type="ECO:0000313" key="8">
    <source>
        <dbReference type="EMBL" id="TDT16142.1"/>
    </source>
</evidence>
<keyword evidence="9" id="KW-1185">Reference proteome</keyword>
<dbReference type="Proteomes" id="UP000294558">
    <property type="component" value="Unassembled WGS sequence"/>
</dbReference>
<dbReference type="PROSITE" id="PS00138">
    <property type="entry name" value="SUBTILASE_SER"/>
    <property type="match status" value="1"/>
</dbReference>
<dbReference type="InterPro" id="IPR000209">
    <property type="entry name" value="Peptidase_S8/S53_dom"/>
</dbReference>
<dbReference type="AlphaFoldDB" id="A0A4R7HY57"/>
<feature type="signal peptide" evidence="6">
    <location>
        <begin position="1"/>
        <end position="23"/>
    </location>
</feature>
<feature type="domain" description="Peptidase S8/S53" evidence="7">
    <location>
        <begin position="425"/>
        <end position="538"/>
    </location>
</feature>
<keyword evidence="3 5" id="KW-0378">Hydrolase</keyword>
<evidence type="ECO:0000256" key="2">
    <source>
        <dbReference type="ARBA" id="ARBA00022670"/>
    </source>
</evidence>
<dbReference type="Pfam" id="PF00082">
    <property type="entry name" value="Peptidase_S8"/>
    <property type="match status" value="2"/>
</dbReference>
<evidence type="ECO:0000256" key="5">
    <source>
        <dbReference type="PROSITE-ProRule" id="PRU01240"/>
    </source>
</evidence>
<accession>A0A4R7HY57</accession>
<name>A0A4R7HY57_9ACTN</name>
<dbReference type="PANTHER" id="PTHR43806:SF11">
    <property type="entry name" value="CEREVISIN-RELATED"/>
    <property type="match status" value="1"/>
</dbReference>
<evidence type="ECO:0000256" key="6">
    <source>
        <dbReference type="SAM" id="SignalP"/>
    </source>
</evidence>
<dbReference type="PANTHER" id="PTHR43806">
    <property type="entry name" value="PEPTIDASE S8"/>
    <property type="match status" value="1"/>
</dbReference>
<proteinExistence type="inferred from homology"/>
<dbReference type="SUPFAM" id="SSF52743">
    <property type="entry name" value="Subtilisin-like"/>
    <property type="match status" value="1"/>
</dbReference>
<gene>
    <name evidence="8" type="ORF">BDK89_1724</name>
</gene>
<keyword evidence="4 5" id="KW-0720">Serine protease</keyword>
<sequence>MPRLHASVATLTALAVVTTFASASATATGDSAGEPSADPTDTSTVTVEVLVDDAVDEAEVVEQVADEGGTVIASAPGVVLVEVPDEAAADELDEIGADADVVVRDPVLVDVRPEQIPEAPDDLLEWLEQYGPTTGGAEGYIGADDWHDAGFTGTGVKVGVIDFFDTTFWDIAEHGPLPVAGTTARCVALGADCSADFFDGIDLGGERHGVAVVEIIRDVAPDAEIFIGQAATTADYQILVDWFVAKGVQVISRSLGSRYDGPGDGRGTLDDIAASATARGVTWVNSGGNNGERRYYRQPARLSGSYVAFGPSGTDTYLDFRGCVQLGGIRWAADWDLPAAQRTDYDAYLVEAPSGSPGAGTVVATSTADQRAGATPIELFEQGYCPDPGNRLYLRLRWLGGDISNDVIEVTDYGNGIAQFTQAPYSASVPIVDSDDPGVVAVGAIDPPFGSEVASYTSQGPTNDGREAPDLAAVSGFSNTVYGSTFSGTSAAAPVVAGAAALVLDAGLAAGGRPLGSYLRNQTIDRGDPGVDNRFGHGQFTLSSPPEQVGIDDRPAVFEPLDVPQRVLDTRPDRAVGPIDLIGELWPGETLDLPVAGAAGLPPNGVTAVAVNIVSVTADRPSHVQAFPTESAELGAFSNLNIDRPGQTRANFATVPLGADGSISINSIARGHIVVDLLGWFRAESDAVSAGRFVEFEAAQRVLDSRSGSPLGSGEVRTVPLPSGVDRSTVDAWVVTVTATRASADGWVQAIPAGRTDAVGTTSTLNVTAGDTVANAAIVPVDDDGRIALTSFFLGDGRADVIVDVTGYITSPVASASTDGRFVAIRPDRAFDSRTSTGALRDRQAVTVDARTVGVPASASGVVWNTTIAGAARAGHVNGWAAGSPEPSTSVLNWSTAGSTRAASAVIAVAQGQGRFRVEDGPVDASTPLGHLVIDVFGYFT</sequence>
<keyword evidence="6" id="KW-0732">Signal</keyword>
<dbReference type="Gene3D" id="3.40.50.200">
    <property type="entry name" value="Peptidase S8/S53 domain"/>
    <property type="match status" value="2"/>
</dbReference>
<feature type="active site" description="Charge relay system" evidence="5">
    <location>
        <position position="490"/>
    </location>
</feature>